<evidence type="ECO:0000313" key="1">
    <source>
        <dbReference type="EMBL" id="KAI4868979.1"/>
    </source>
</evidence>
<reference evidence="1 2" key="1">
    <citation type="journal article" date="2022" name="New Phytol.">
        <title>Ecological generalism drives hyperdiversity of secondary metabolite gene clusters in xylarialean endophytes.</title>
        <authorList>
            <person name="Franco M.E.E."/>
            <person name="Wisecaver J.H."/>
            <person name="Arnold A.E."/>
            <person name="Ju Y.M."/>
            <person name="Slot J.C."/>
            <person name="Ahrendt S."/>
            <person name="Moore L.P."/>
            <person name="Eastman K.E."/>
            <person name="Scott K."/>
            <person name="Konkel Z."/>
            <person name="Mondo S.J."/>
            <person name="Kuo A."/>
            <person name="Hayes R.D."/>
            <person name="Haridas S."/>
            <person name="Andreopoulos B."/>
            <person name="Riley R."/>
            <person name="LaButti K."/>
            <person name="Pangilinan J."/>
            <person name="Lipzen A."/>
            <person name="Amirebrahimi M."/>
            <person name="Yan J."/>
            <person name="Adam C."/>
            <person name="Keymanesh K."/>
            <person name="Ng V."/>
            <person name="Louie K."/>
            <person name="Northen T."/>
            <person name="Drula E."/>
            <person name="Henrissat B."/>
            <person name="Hsieh H.M."/>
            <person name="Youens-Clark K."/>
            <person name="Lutzoni F."/>
            <person name="Miadlikowska J."/>
            <person name="Eastwood D.C."/>
            <person name="Hamelin R.C."/>
            <person name="Grigoriev I.V."/>
            <person name="U'Ren J.M."/>
        </authorList>
    </citation>
    <scope>NUCLEOTIDE SEQUENCE [LARGE SCALE GENOMIC DNA]</scope>
    <source>
        <strain evidence="1 2">CBS 119005</strain>
    </source>
</reference>
<organism evidence="1 2">
    <name type="scientific">Hypoxylon rubiginosum</name>
    <dbReference type="NCBI Taxonomy" id="110542"/>
    <lineage>
        <taxon>Eukaryota</taxon>
        <taxon>Fungi</taxon>
        <taxon>Dikarya</taxon>
        <taxon>Ascomycota</taxon>
        <taxon>Pezizomycotina</taxon>
        <taxon>Sordariomycetes</taxon>
        <taxon>Xylariomycetidae</taxon>
        <taxon>Xylariales</taxon>
        <taxon>Hypoxylaceae</taxon>
        <taxon>Hypoxylon</taxon>
    </lineage>
</organism>
<dbReference type="Proteomes" id="UP001497700">
    <property type="component" value="Unassembled WGS sequence"/>
</dbReference>
<evidence type="ECO:0000313" key="2">
    <source>
        <dbReference type="Proteomes" id="UP001497700"/>
    </source>
</evidence>
<proteinExistence type="predicted"/>
<comment type="caution">
    <text evidence="1">The sequence shown here is derived from an EMBL/GenBank/DDBJ whole genome shotgun (WGS) entry which is preliminary data.</text>
</comment>
<protein>
    <submittedName>
        <fullName evidence="1">Uncharacterized protein</fullName>
    </submittedName>
</protein>
<keyword evidence="2" id="KW-1185">Reference proteome</keyword>
<accession>A0ACB9ZCU2</accession>
<dbReference type="EMBL" id="MU393434">
    <property type="protein sequence ID" value="KAI4868979.1"/>
    <property type="molecule type" value="Genomic_DNA"/>
</dbReference>
<sequence>MAVLEDVPGIKVVVTVAGEDAIEYDDPNDADRERPAWPTSSKYIECVDDAEFSIKAFITSDYAWGYQNHNLRINFTADGNHIRGTLVTSEDDHCIHVKGPESYCNTTHQWVRRRCKFSAISTVDDAKAERVKSDIKIAKDLGLIEVKIWRCIRLGRVGGYQSTPYVEKSGKLELTEKSLKGRAMSHGTSFSSARENIGPIQYYSVNNLEEDGGPIAEFRFHYRSRDALKREMVIPRSPSPGSRPLAQMSRTELERLARERLDQLQDGNVKEERKPLIKREFNEIIDLSDEDERPSKSARRAEVIDLTDDTDD</sequence>
<name>A0ACB9ZCU2_9PEZI</name>
<gene>
    <name evidence="1" type="ORF">F4820DRAFT_408440</name>
</gene>